<reference evidence="4 5" key="1">
    <citation type="submission" date="2024-04" db="EMBL/GenBank/DDBJ databases">
        <title>Tritrichomonas musculus Genome.</title>
        <authorList>
            <person name="Alves-Ferreira E."/>
            <person name="Grigg M."/>
            <person name="Lorenzi H."/>
            <person name="Galac M."/>
        </authorList>
    </citation>
    <scope>NUCLEOTIDE SEQUENCE [LARGE SCALE GENOMIC DNA]</scope>
    <source>
        <strain evidence="4 5">EAF2021</strain>
    </source>
</reference>
<comment type="caution">
    <text evidence="4">The sequence shown here is derived from an EMBL/GenBank/DDBJ whole genome shotgun (WGS) entry which is preliminary data.</text>
</comment>
<keyword evidence="2" id="KW-0547">Nucleotide-binding</keyword>
<dbReference type="InterPro" id="IPR001806">
    <property type="entry name" value="Small_GTPase"/>
</dbReference>
<evidence type="ECO:0000256" key="3">
    <source>
        <dbReference type="ARBA" id="ARBA00023134"/>
    </source>
</evidence>
<name>A0ABR2HFZ3_9EUKA</name>
<protein>
    <recommendedName>
        <fullName evidence="6">Small GTP-binding protein</fullName>
    </recommendedName>
</protein>
<comment type="similarity">
    <text evidence="1">Belongs to the small GTPase superfamily. Rab family.</text>
</comment>
<dbReference type="PRINTS" id="PR00449">
    <property type="entry name" value="RASTRNSFRMNG"/>
</dbReference>
<dbReference type="SMART" id="SM00175">
    <property type="entry name" value="RAB"/>
    <property type="match status" value="1"/>
</dbReference>
<organism evidence="4 5">
    <name type="scientific">Tritrichomonas musculus</name>
    <dbReference type="NCBI Taxonomy" id="1915356"/>
    <lineage>
        <taxon>Eukaryota</taxon>
        <taxon>Metamonada</taxon>
        <taxon>Parabasalia</taxon>
        <taxon>Tritrichomonadida</taxon>
        <taxon>Tritrichomonadidae</taxon>
        <taxon>Tritrichomonas</taxon>
    </lineage>
</organism>
<dbReference type="InterPro" id="IPR027417">
    <property type="entry name" value="P-loop_NTPase"/>
</dbReference>
<evidence type="ECO:0008006" key="6">
    <source>
        <dbReference type="Google" id="ProtNLM"/>
    </source>
</evidence>
<dbReference type="PANTHER" id="PTHR47981:SF20">
    <property type="entry name" value="RAS-RELATED PROTEIN RAB-7A"/>
    <property type="match status" value="1"/>
</dbReference>
<dbReference type="Gene3D" id="3.40.50.300">
    <property type="entry name" value="P-loop containing nucleotide triphosphate hydrolases"/>
    <property type="match status" value="1"/>
</dbReference>
<dbReference type="Pfam" id="PF00071">
    <property type="entry name" value="Ras"/>
    <property type="match status" value="1"/>
</dbReference>
<accession>A0ABR2HFZ3</accession>
<keyword evidence="5" id="KW-1185">Reference proteome</keyword>
<dbReference type="PROSITE" id="PS51419">
    <property type="entry name" value="RAB"/>
    <property type="match status" value="1"/>
</dbReference>
<evidence type="ECO:0000256" key="2">
    <source>
        <dbReference type="ARBA" id="ARBA00022741"/>
    </source>
</evidence>
<dbReference type="SUPFAM" id="SSF52540">
    <property type="entry name" value="P-loop containing nucleoside triphosphate hydrolases"/>
    <property type="match status" value="1"/>
</dbReference>
<evidence type="ECO:0000313" key="4">
    <source>
        <dbReference type="EMBL" id="KAK8845970.1"/>
    </source>
</evidence>
<dbReference type="SMART" id="SM00173">
    <property type="entry name" value="RAS"/>
    <property type="match status" value="1"/>
</dbReference>
<keyword evidence="3" id="KW-0342">GTP-binding</keyword>
<evidence type="ECO:0000256" key="1">
    <source>
        <dbReference type="ARBA" id="ARBA00006270"/>
    </source>
</evidence>
<dbReference type="EMBL" id="JAPFFF010000030">
    <property type="protein sequence ID" value="KAK8845970.1"/>
    <property type="molecule type" value="Genomic_DNA"/>
</dbReference>
<proteinExistence type="inferred from homology"/>
<evidence type="ECO:0000313" key="5">
    <source>
        <dbReference type="Proteomes" id="UP001470230"/>
    </source>
</evidence>
<gene>
    <name evidence="4" type="ORF">M9Y10_020906</name>
</gene>
<dbReference type="Proteomes" id="UP001470230">
    <property type="component" value="Unassembled WGS sequence"/>
</dbReference>
<dbReference type="PANTHER" id="PTHR47981">
    <property type="entry name" value="RAB FAMILY"/>
    <property type="match status" value="1"/>
</dbReference>
<sequence length="191" mass="21628">MSSQDKSIKIIFLGDPESKKTSVIQSILQQFGSGLPNCSFVNLNIDGQPVHLEIVDSSGQERYTNLSPIYKDAKICVLIYNEAIKESFENVDKWKKDFILNLGLQNAKDFPFLLIGNNPDGAPIVVEDSAAQEYAENNNMMFYRFSSHDDDKLRETFKAIIKKSFEGKPKETPATNENHQSEQNGWRCLIC</sequence>